<comment type="caution">
    <text evidence="3">The sequence shown here is derived from an EMBL/GenBank/DDBJ whole genome shotgun (WGS) entry which is preliminary data.</text>
</comment>
<keyword evidence="3" id="KW-0378">Hydrolase</keyword>
<feature type="domain" description="Calcineurin-like phosphoesterase" evidence="2">
    <location>
        <begin position="150"/>
        <end position="339"/>
    </location>
</feature>
<feature type="transmembrane region" description="Helical" evidence="1">
    <location>
        <begin position="17"/>
        <end position="36"/>
    </location>
</feature>
<dbReference type="PANTHER" id="PTHR43143:SF1">
    <property type="entry name" value="SERINE_THREONINE-PROTEIN PHOSPHATASE CPPED1"/>
    <property type="match status" value="1"/>
</dbReference>
<dbReference type="EC" id="3.1.4.53" evidence="3"/>
<reference evidence="3" key="1">
    <citation type="submission" date="2019-08" db="EMBL/GenBank/DDBJ databases">
        <authorList>
            <person name="Kucharzyk K."/>
            <person name="Murdoch R.W."/>
            <person name="Higgins S."/>
            <person name="Loffler F."/>
        </authorList>
    </citation>
    <scope>NUCLEOTIDE SEQUENCE</scope>
</reference>
<organism evidence="3">
    <name type="scientific">bioreactor metagenome</name>
    <dbReference type="NCBI Taxonomy" id="1076179"/>
    <lineage>
        <taxon>unclassified sequences</taxon>
        <taxon>metagenomes</taxon>
        <taxon>ecological metagenomes</taxon>
    </lineage>
</organism>
<dbReference type="Gene3D" id="3.60.21.10">
    <property type="match status" value="1"/>
</dbReference>
<dbReference type="PANTHER" id="PTHR43143">
    <property type="entry name" value="METALLOPHOSPHOESTERASE, CALCINEURIN SUPERFAMILY"/>
    <property type="match status" value="1"/>
</dbReference>
<protein>
    <submittedName>
        <fullName evidence="3">3',5'-cyclic adenosine monophosphate phosphodiesterase CpdA</fullName>
        <ecNumber evidence="3">3.1.4.53</ecNumber>
    </submittedName>
</protein>
<feature type="transmembrane region" description="Helical" evidence="1">
    <location>
        <begin position="85"/>
        <end position="109"/>
    </location>
</feature>
<keyword evidence="1" id="KW-0812">Transmembrane</keyword>
<proteinExistence type="predicted"/>
<accession>A0A644TVX5</accession>
<name>A0A644TVX5_9ZZZZ</name>
<evidence type="ECO:0000313" key="3">
    <source>
        <dbReference type="EMBL" id="MPL70779.1"/>
    </source>
</evidence>
<dbReference type="EMBL" id="VSSQ01000055">
    <property type="protein sequence ID" value="MPL70779.1"/>
    <property type="molecule type" value="Genomic_DNA"/>
</dbReference>
<evidence type="ECO:0000256" key="1">
    <source>
        <dbReference type="SAM" id="Phobius"/>
    </source>
</evidence>
<dbReference type="AlphaFoldDB" id="A0A644TVX5"/>
<keyword evidence="1" id="KW-1133">Transmembrane helix</keyword>
<dbReference type="InterPro" id="IPR004843">
    <property type="entry name" value="Calcineurin-like_PHP"/>
</dbReference>
<keyword evidence="1" id="KW-0472">Membrane</keyword>
<sequence length="425" mass="47217">MAVFRNGNGIAWARRRALIWALFALAFCAAMNIYHYSLQGAWGLYLWDKTWLFRILILMGLLPLGLLILSFPLEKLKTKAPAKLLRGFSLVASFLVSLTSLGILAFLIVTPRMGSLRQVQLNLIDPSIKLESSAGAEDGKTLLRLSVGSDAHWGTDKTDSNARSNILASIAEHRPDIFFLLGDTVETGSSVSQWNAALADLSAIAPRVPLRPLMGNHDALFGGQYLYKKAFFPREFSSDSGSPYYYSMDTGAATLVALNLPWGTENFGRKQKTWLESVLSAADPLKPLIVFSHSFFYASGYDDPKLDKPWYDHYKNIPALTPLFERYGVDLVVSGHNHYMEYLEKNGVRYAVVGAMGSKSDPEPEYISPASKWIAVATFGHLNIDITSNDVVLEFKDQLGKTLREVRFPYTPSLRSGNDETSPQT</sequence>
<dbReference type="Pfam" id="PF00149">
    <property type="entry name" value="Metallophos"/>
    <property type="match status" value="1"/>
</dbReference>
<dbReference type="InterPro" id="IPR029052">
    <property type="entry name" value="Metallo-depent_PP-like"/>
</dbReference>
<gene>
    <name evidence="3" type="primary">cpdA_13</name>
    <name evidence="3" type="ORF">SDC9_16540</name>
</gene>
<dbReference type="GO" id="GO:0004115">
    <property type="term" value="F:3',5'-cyclic-AMP phosphodiesterase activity"/>
    <property type="evidence" value="ECO:0007669"/>
    <property type="project" value="UniProtKB-EC"/>
</dbReference>
<dbReference type="InterPro" id="IPR051918">
    <property type="entry name" value="STPP_CPPED1"/>
</dbReference>
<dbReference type="SUPFAM" id="SSF56300">
    <property type="entry name" value="Metallo-dependent phosphatases"/>
    <property type="match status" value="1"/>
</dbReference>
<feature type="transmembrane region" description="Helical" evidence="1">
    <location>
        <begin position="51"/>
        <end position="73"/>
    </location>
</feature>
<evidence type="ECO:0000259" key="2">
    <source>
        <dbReference type="Pfam" id="PF00149"/>
    </source>
</evidence>